<dbReference type="AlphaFoldDB" id="A0AAV7T1U0"/>
<dbReference type="GO" id="GO:0016787">
    <property type="term" value="F:hydrolase activity"/>
    <property type="evidence" value="ECO:0007669"/>
    <property type="project" value="UniProtKB-KW"/>
</dbReference>
<keyword evidence="2" id="KW-0548">Nucleotidyltransferase</keyword>
<dbReference type="Proteomes" id="UP001066276">
    <property type="component" value="Chromosome 4_1"/>
</dbReference>
<evidence type="ECO:0000256" key="3">
    <source>
        <dbReference type="ARBA" id="ARBA00022722"/>
    </source>
</evidence>
<dbReference type="PANTHER" id="PTHR37984:SF15">
    <property type="entry name" value="INTEGRASE CATALYTIC DOMAIN-CONTAINING PROTEIN"/>
    <property type="match status" value="1"/>
</dbReference>
<sequence length="212" mass="23794">MKKGVTYEWDESCKHSFQELKDSILKVPTLGVFDANAKTFLTTDASNVGVAAVLTQVKEGEERIIDFASRRLQGAEASYSVIEREALACCWGINHFKFNLWGLPFKLRTDHKPLTYIFKGGRGLEGGITPRISKWLLSVLSYNFVVQFVKGSKNVVADYLYRVPKSEEELVEDGVKDVIGTVLGELAITAQEWEDAETTDPDLQIVKEKVEE</sequence>
<keyword evidence="9" id="KW-1185">Reference proteome</keyword>
<dbReference type="InterPro" id="IPR043502">
    <property type="entry name" value="DNA/RNA_pol_sf"/>
</dbReference>
<dbReference type="InterPro" id="IPR050951">
    <property type="entry name" value="Retrovirus_Pol_polyprotein"/>
</dbReference>
<keyword evidence="3" id="KW-0540">Nuclease</keyword>
<dbReference type="GO" id="GO:0004519">
    <property type="term" value="F:endonuclease activity"/>
    <property type="evidence" value="ECO:0007669"/>
    <property type="project" value="UniProtKB-KW"/>
</dbReference>
<evidence type="ECO:0000256" key="6">
    <source>
        <dbReference type="ARBA" id="ARBA00022918"/>
    </source>
</evidence>
<keyword evidence="4" id="KW-0255">Endonuclease</keyword>
<keyword evidence="6" id="KW-0695">RNA-directed DNA polymerase</keyword>
<reference evidence="8" key="1">
    <citation type="journal article" date="2022" name="bioRxiv">
        <title>Sequencing and chromosome-scale assembly of the giantPleurodeles waltlgenome.</title>
        <authorList>
            <person name="Brown T."/>
            <person name="Elewa A."/>
            <person name="Iarovenko S."/>
            <person name="Subramanian E."/>
            <person name="Araus A.J."/>
            <person name="Petzold A."/>
            <person name="Susuki M."/>
            <person name="Suzuki K.-i.T."/>
            <person name="Hayashi T."/>
            <person name="Toyoda A."/>
            <person name="Oliveira C."/>
            <person name="Osipova E."/>
            <person name="Leigh N.D."/>
            <person name="Simon A."/>
            <person name="Yun M.H."/>
        </authorList>
    </citation>
    <scope>NUCLEOTIDE SEQUENCE</scope>
    <source>
        <strain evidence="8">20211129_DDA</strain>
        <tissue evidence="8">Liver</tissue>
    </source>
</reference>
<evidence type="ECO:0000313" key="9">
    <source>
        <dbReference type="Proteomes" id="UP001066276"/>
    </source>
</evidence>
<dbReference type="CDD" id="cd09274">
    <property type="entry name" value="RNase_HI_RT_Ty3"/>
    <property type="match status" value="1"/>
</dbReference>
<proteinExistence type="predicted"/>
<evidence type="ECO:0000259" key="7">
    <source>
        <dbReference type="Pfam" id="PF17917"/>
    </source>
</evidence>
<comment type="caution">
    <text evidence="8">The sequence shown here is derived from an EMBL/GenBank/DDBJ whole genome shotgun (WGS) entry which is preliminary data.</text>
</comment>
<dbReference type="Pfam" id="PF17917">
    <property type="entry name" value="RT_RNaseH"/>
    <property type="match status" value="1"/>
</dbReference>
<keyword evidence="5" id="KW-0378">Hydrolase</keyword>
<protein>
    <recommendedName>
        <fullName evidence="7">Reverse transcriptase RNase H-like domain-containing protein</fullName>
    </recommendedName>
</protein>
<name>A0AAV7T1U0_PLEWA</name>
<keyword evidence="1" id="KW-0808">Transferase</keyword>
<gene>
    <name evidence="8" type="ORF">NDU88_001899</name>
</gene>
<dbReference type="PANTHER" id="PTHR37984">
    <property type="entry name" value="PROTEIN CBG26694"/>
    <property type="match status" value="1"/>
</dbReference>
<organism evidence="8 9">
    <name type="scientific">Pleurodeles waltl</name>
    <name type="common">Iberian ribbed newt</name>
    <dbReference type="NCBI Taxonomy" id="8319"/>
    <lineage>
        <taxon>Eukaryota</taxon>
        <taxon>Metazoa</taxon>
        <taxon>Chordata</taxon>
        <taxon>Craniata</taxon>
        <taxon>Vertebrata</taxon>
        <taxon>Euteleostomi</taxon>
        <taxon>Amphibia</taxon>
        <taxon>Batrachia</taxon>
        <taxon>Caudata</taxon>
        <taxon>Salamandroidea</taxon>
        <taxon>Salamandridae</taxon>
        <taxon>Pleurodelinae</taxon>
        <taxon>Pleurodeles</taxon>
    </lineage>
</organism>
<evidence type="ECO:0000256" key="2">
    <source>
        <dbReference type="ARBA" id="ARBA00022695"/>
    </source>
</evidence>
<evidence type="ECO:0000256" key="4">
    <source>
        <dbReference type="ARBA" id="ARBA00022759"/>
    </source>
</evidence>
<dbReference type="FunFam" id="3.10.20.370:FF:000001">
    <property type="entry name" value="Retrovirus-related Pol polyprotein from transposon 17.6-like protein"/>
    <property type="match status" value="1"/>
</dbReference>
<dbReference type="SUPFAM" id="SSF56672">
    <property type="entry name" value="DNA/RNA polymerases"/>
    <property type="match status" value="1"/>
</dbReference>
<accession>A0AAV7T1U0</accession>
<evidence type="ECO:0000256" key="1">
    <source>
        <dbReference type="ARBA" id="ARBA00022679"/>
    </source>
</evidence>
<feature type="domain" description="Reverse transcriptase RNase H-like" evidence="7">
    <location>
        <begin position="34"/>
        <end position="142"/>
    </location>
</feature>
<dbReference type="EMBL" id="JANPWB010000007">
    <property type="protein sequence ID" value="KAJ1170018.1"/>
    <property type="molecule type" value="Genomic_DNA"/>
</dbReference>
<dbReference type="GO" id="GO:0003964">
    <property type="term" value="F:RNA-directed DNA polymerase activity"/>
    <property type="evidence" value="ECO:0007669"/>
    <property type="project" value="UniProtKB-KW"/>
</dbReference>
<evidence type="ECO:0000256" key="5">
    <source>
        <dbReference type="ARBA" id="ARBA00022801"/>
    </source>
</evidence>
<dbReference type="InterPro" id="IPR041373">
    <property type="entry name" value="RT_RNaseH"/>
</dbReference>
<evidence type="ECO:0000313" key="8">
    <source>
        <dbReference type="EMBL" id="KAJ1170018.1"/>
    </source>
</evidence>